<sequence>MLEAVPDFIWTDVTPWGIVGLLVLGICTGRFIVPKFYYAELLQSRNEWRATAKSLESSVAIFAQALPDALEVAKTADKILTSVGEKAEENDRA</sequence>
<gene>
    <name evidence="2" type="primary">24</name>
    <name evidence="2" type="ORF">SEA_PRAIRIE_24</name>
</gene>
<evidence type="ECO:0000313" key="2">
    <source>
        <dbReference type="EMBL" id="QTF82121.1"/>
    </source>
</evidence>
<evidence type="ECO:0000256" key="1">
    <source>
        <dbReference type="SAM" id="Phobius"/>
    </source>
</evidence>
<reference evidence="2" key="1">
    <citation type="submission" date="2021-02" db="EMBL/GenBank/DDBJ databases">
        <authorList>
            <person name="Johnson B.J."/>
            <person name="Isenhart S.H."/>
            <person name="Brown D.K."/>
            <person name="Kleven A.S."/>
            <person name="Bohn B.R."/>
            <person name="Martinez L.A."/>
            <person name="Garcia C.A."/>
            <person name="Zack K.M."/>
            <person name="Garlena R.A."/>
            <person name="Russell D.A."/>
            <person name="Jacobs-Sera D."/>
            <person name="Hatfull G.F."/>
        </authorList>
    </citation>
    <scope>NUCLEOTIDE SEQUENCE</scope>
</reference>
<dbReference type="EMBL" id="MW601223">
    <property type="protein sequence ID" value="QTF82121.1"/>
    <property type="molecule type" value="Genomic_DNA"/>
</dbReference>
<name>A0A8A5LLH4_9CAUD</name>
<keyword evidence="1" id="KW-1133">Transmembrane helix</keyword>
<keyword evidence="3" id="KW-1185">Reference proteome</keyword>
<feature type="transmembrane region" description="Helical" evidence="1">
    <location>
        <begin position="13"/>
        <end position="33"/>
    </location>
</feature>
<keyword evidence="1" id="KW-0812">Transmembrane</keyword>
<dbReference type="Proteomes" id="UP000664925">
    <property type="component" value="Segment"/>
</dbReference>
<organism evidence="2 3">
    <name type="scientific">Arthrobacter phage Prairie</name>
    <dbReference type="NCBI Taxonomy" id="2816463"/>
    <lineage>
        <taxon>Viruses</taxon>
        <taxon>Duplodnaviria</taxon>
        <taxon>Heunggongvirae</taxon>
        <taxon>Uroviricota</taxon>
        <taxon>Caudoviricetes</taxon>
        <taxon>Berryhillviridae</taxon>
        <taxon>Lilmacvirus</taxon>
        <taxon>Lilmacvirus prairie</taxon>
    </lineage>
</organism>
<keyword evidence="1" id="KW-0472">Membrane</keyword>
<proteinExistence type="predicted"/>
<accession>A0A8A5LLH4</accession>
<protein>
    <submittedName>
        <fullName evidence="2">Membrane protein</fullName>
    </submittedName>
</protein>
<evidence type="ECO:0000313" key="3">
    <source>
        <dbReference type="Proteomes" id="UP000664925"/>
    </source>
</evidence>